<dbReference type="EMBL" id="UINC01048724">
    <property type="protein sequence ID" value="SVB59617.1"/>
    <property type="molecule type" value="Genomic_DNA"/>
</dbReference>
<reference evidence="1" key="1">
    <citation type="submission" date="2018-05" db="EMBL/GenBank/DDBJ databases">
        <authorList>
            <person name="Lanie J.A."/>
            <person name="Ng W.-L."/>
            <person name="Kazmierczak K.M."/>
            <person name="Andrzejewski T.M."/>
            <person name="Davidsen T.M."/>
            <person name="Wayne K.J."/>
            <person name="Tettelin H."/>
            <person name="Glass J.I."/>
            <person name="Rusch D."/>
            <person name="Podicherti R."/>
            <person name="Tsui H.-C.T."/>
            <person name="Winkler M.E."/>
        </authorList>
    </citation>
    <scope>NUCLEOTIDE SEQUENCE</scope>
</reference>
<name>A0A382FBY2_9ZZZZ</name>
<proteinExistence type="predicted"/>
<gene>
    <name evidence="1" type="ORF">METZ01_LOCUS212471</name>
</gene>
<sequence>MMEMKEDLMSKIDYIGADNGGLALYAGNVTIRATTVEAIADAMKHYGLAETVMGSSSMDFASEEGFETDDGALNMWNEAIGIYNWEVNGVAS</sequence>
<accession>A0A382FBY2</accession>
<dbReference type="AlphaFoldDB" id="A0A382FBY2"/>
<organism evidence="1">
    <name type="scientific">marine metagenome</name>
    <dbReference type="NCBI Taxonomy" id="408172"/>
    <lineage>
        <taxon>unclassified sequences</taxon>
        <taxon>metagenomes</taxon>
        <taxon>ecological metagenomes</taxon>
    </lineage>
</organism>
<protein>
    <submittedName>
        <fullName evidence="1">Uncharacterized protein</fullName>
    </submittedName>
</protein>
<evidence type="ECO:0000313" key="1">
    <source>
        <dbReference type="EMBL" id="SVB59617.1"/>
    </source>
</evidence>